<keyword evidence="2" id="KW-1185">Reference proteome</keyword>
<organism evidence="1 2">
    <name type="scientific">Methanocella paludicola (strain DSM 17711 / JCM 13418 / NBRC 101707 / SANAE)</name>
    <dbReference type="NCBI Taxonomy" id="304371"/>
    <lineage>
        <taxon>Archaea</taxon>
        <taxon>Methanobacteriati</taxon>
        <taxon>Methanobacteriota</taxon>
        <taxon>Stenosarchaea group</taxon>
        <taxon>Methanomicrobia</taxon>
        <taxon>Methanocellales</taxon>
        <taxon>Methanocellaceae</taxon>
        <taxon>Methanocella</taxon>
    </lineage>
</organism>
<accession>D1YVN0</accession>
<protein>
    <submittedName>
        <fullName evidence="1">Uncharacterized protein</fullName>
    </submittedName>
</protein>
<evidence type="ECO:0000313" key="1">
    <source>
        <dbReference type="EMBL" id="BAI60502.1"/>
    </source>
</evidence>
<dbReference type="eggNOG" id="arCOG10927">
    <property type="taxonomic scope" value="Archaea"/>
</dbReference>
<dbReference type="EMBL" id="AP011532">
    <property type="protein sequence ID" value="BAI60502.1"/>
    <property type="molecule type" value="Genomic_DNA"/>
</dbReference>
<reference evidence="1 2" key="1">
    <citation type="journal article" date="2007" name="Appl. Environ. Microbiol.">
        <title>Isolation of key methanogens for global methane emission from rice paddy fields: a novel isolate affiliated with the clone cluster rice cluster I.</title>
        <authorList>
            <person name="Sakai S."/>
            <person name="Imachi H."/>
            <person name="Sekiguchi Y."/>
            <person name="Ohashi A."/>
            <person name="Harada H."/>
            <person name="Kamagata Y."/>
        </authorList>
    </citation>
    <scope>NUCLEOTIDE SEQUENCE [LARGE SCALE GENOMIC DNA]</scope>
    <source>
        <strain evidence="2">DSM 17711 / JCM 13418 / NBRC 101707 / SANAE</strain>
    </source>
</reference>
<proteinExistence type="predicted"/>
<gene>
    <name evidence="1" type="ordered locus">MCP_0430</name>
</gene>
<dbReference type="Proteomes" id="UP000001882">
    <property type="component" value="Chromosome"/>
</dbReference>
<evidence type="ECO:0000313" key="2">
    <source>
        <dbReference type="Proteomes" id="UP000001882"/>
    </source>
</evidence>
<reference evidence="1 2" key="2">
    <citation type="journal article" date="2008" name="Int. J. Syst. Evol. Microbiol.">
        <title>Methanocella paludicola gen. nov., sp. nov., a methane-producing archaeon, the first isolate of the lineage 'Rice Cluster I', and proposal of the new archaeal order Methanocellales ord. nov.</title>
        <authorList>
            <person name="Sakai S."/>
            <person name="Imachi H."/>
            <person name="Hanada S."/>
            <person name="Ohashi A."/>
            <person name="Harada H."/>
            <person name="Kamagata Y."/>
        </authorList>
    </citation>
    <scope>NUCLEOTIDE SEQUENCE [LARGE SCALE GENOMIC DNA]</scope>
    <source>
        <strain evidence="2">DSM 17711 / JCM 13418 / NBRC 101707 / SANAE</strain>
    </source>
</reference>
<name>D1YVN0_METPS</name>
<dbReference type="AlphaFoldDB" id="D1YVN0"/>
<dbReference type="KEGG" id="mpd:MCP_0430"/>
<reference evidence="2" key="3">
    <citation type="journal article" date="2011" name="PLoS ONE">
        <title>Genome sequence of a mesophilic hydrogenotrophic methanogen Methanocella paludicola, the first cultivated representative of the order Methanocellales.</title>
        <authorList>
            <person name="Sakai S."/>
            <person name="Takaki Y."/>
            <person name="Shimamura S."/>
            <person name="Sekine M."/>
            <person name="Tajima T."/>
            <person name="Kosugi H."/>
            <person name="Ichikawa N."/>
            <person name="Tasumi E."/>
            <person name="Hiraki A.T."/>
            <person name="Shimizu A."/>
            <person name="Kato Y."/>
            <person name="Nishiko R."/>
            <person name="Mori K."/>
            <person name="Fujita N."/>
            <person name="Imachi H."/>
            <person name="Takai K."/>
        </authorList>
    </citation>
    <scope>NUCLEOTIDE SEQUENCE [LARGE SCALE GENOMIC DNA]</scope>
    <source>
        <strain evidence="2">DSM 17711 / JCM 13418 / NBRC 101707 / SANAE</strain>
    </source>
</reference>
<sequence length="205" mass="22252">MVFTLIVFSSAMFAGMQAEKAEANANLTAYKTVPPNSWEPMGYNMTGTAPYFITHTLNWSNTRIMGNLGIGDGSVRTLNDTSNRDVNYTDNNFMAADISMAPWDPGRLTALNPLAGTTNATQAVVNETGNATNETVGNVTESSSINFNRPLSDPYHPILMGRPVDDLLYEYPLATPINMYARLLGLRMPGGSCLNMGVKCLGYGY</sequence>
<dbReference type="InParanoid" id="D1YVN0"/>